<dbReference type="AlphaFoldDB" id="A0A9W6GWH9"/>
<name>A0A9W6GWH9_9HYPH</name>
<dbReference type="Proteomes" id="UP001144323">
    <property type="component" value="Unassembled WGS sequence"/>
</dbReference>
<protein>
    <submittedName>
        <fullName evidence="3">Uncharacterized protein</fullName>
    </submittedName>
</protein>
<feature type="region of interest" description="Disordered" evidence="1">
    <location>
        <begin position="278"/>
        <end position="308"/>
    </location>
</feature>
<reference evidence="3" key="1">
    <citation type="journal article" date="2023" name="Int. J. Syst. Evol. Microbiol.">
        <title>Methylocystis iwaonis sp. nov., a type II methane-oxidizing bacterium from surface soil of a rice paddy field in Japan, and emended description of the genus Methylocystis (ex Whittenbury et al. 1970) Bowman et al. 1993.</title>
        <authorList>
            <person name="Kaise H."/>
            <person name="Sawadogo J.B."/>
            <person name="Alam M.S."/>
            <person name="Ueno C."/>
            <person name="Dianou D."/>
            <person name="Shinjo R."/>
            <person name="Asakawa S."/>
        </authorList>
    </citation>
    <scope>NUCLEOTIDE SEQUENCE</scope>
    <source>
        <strain evidence="3">LMG27198</strain>
    </source>
</reference>
<evidence type="ECO:0000313" key="3">
    <source>
        <dbReference type="EMBL" id="GLI94376.1"/>
    </source>
</evidence>
<dbReference type="EMBL" id="BSEC01000001">
    <property type="protein sequence ID" value="GLI94376.1"/>
    <property type="molecule type" value="Genomic_DNA"/>
</dbReference>
<feature type="transmembrane region" description="Helical" evidence="2">
    <location>
        <begin position="26"/>
        <end position="45"/>
    </location>
</feature>
<sequence length="308" mass="32002">MRANTFDDADVAYTGPIHARPKGIRAALGMGVGSCVILAIAALFARPAAAPHANAVAEAPAATPTIAKIIAKASMSSDVVAEARTASIDVDAPEFEREKKVASIGESREGEGRVDSLTVGQFAMGAPFLRVDIHPELNPAATDSDFFLDMTRHARAAGLNVAKIGQRATLTTRFGAFEAADIRLSQPGGEGAEASERACLAARLIDPKAPLEMTGIACGSATKPIDRVAFACALDHVSYSASGDNRALNDFFLNAELARGKGCVNVSRDDITASIPRKAAGAKPVAQAKKPRTVARAVPAVHPDPVKN</sequence>
<proteinExistence type="predicted"/>
<evidence type="ECO:0000256" key="2">
    <source>
        <dbReference type="SAM" id="Phobius"/>
    </source>
</evidence>
<accession>A0A9W6GWH9</accession>
<evidence type="ECO:0000313" key="4">
    <source>
        <dbReference type="Proteomes" id="UP001144323"/>
    </source>
</evidence>
<evidence type="ECO:0000256" key="1">
    <source>
        <dbReference type="SAM" id="MobiDB-lite"/>
    </source>
</evidence>
<keyword evidence="4" id="KW-1185">Reference proteome</keyword>
<comment type="caution">
    <text evidence="3">The sequence shown here is derived from an EMBL/GenBank/DDBJ whole genome shotgun (WGS) entry which is preliminary data.</text>
</comment>
<dbReference type="RefSeq" id="WP_281804372.1">
    <property type="nucleotide sequence ID" value="NZ_BSEC01000001.1"/>
</dbReference>
<keyword evidence="2" id="KW-1133">Transmembrane helix</keyword>
<keyword evidence="2" id="KW-0812">Transmembrane</keyword>
<gene>
    <name evidence="3" type="ORF">LMG27198_33680</name>
</gene>
<keyword evidence="2" id="KW-0472">Membrane</keyword>
<organism evidence="3 4">
    <name type="scientific">Methylocystis echinoides</name>
    <dbReference type="NCBI Taxonomy" id="29468"/>
    <lineage>
        <taxon>Bacteria</taxon>
        <taxon>Pseudomonadati</taxon>
        <taxon>Pseudomonadota</taxon>
        <taxon>Alphaproteobacteria</taxon>
        <taxon>Hyphomicrobiales</taxon>
        <taxon>Methylocystaceae</taxon>
        <taxon>Methylocystis</taxon>
    </lineage>
</organism>